<accession>A0AAN9R028</accession>
<keyword evidence="2" id="KW-1185">Reference proteome</keyword>
<gene>
    <name evidence="1" type="ORF">VNO80_19233</name>
</gene>
<dbReference type="AlphaFoldDB" id="A0AAN9R028"/>
<comment type="caution">
    <text evidence="1">The sequence shown here is derived from an EMBL/GenBank/DDBJ whole genome shotgun (WGS) entry which is preliminary data.</text>
</comment>
<reference evidence="1 2" key="1">
    <citation type="submission" date="2024-01" db="EMBL/GenBank/DDBJ databases">
        <title>The genomes of 5 underutilized Papilionoideae crops provide insights into root nodulation and disease resistanc.</title>
        <authorList>
            <person name="Jiang F."/>
        </authorList>
    </citation>
    <scope>NUCLEOTIDE SEQUENCE [LARGE SCALE GENOMIC DNA]</scope>
    <source>
        <strain evidence="1">JINMINGXINNONG_FW02</strain>
        <tissue evidence="1">Leaves</tissue>
    </source>
</reference>
<dbReference type="EMBL" id="JAYMYR010000007">
    <property type="protein sequence ID" value="KAK7353781.1"/>
    <property type="molecule type" value="Genomic_DNA"/>
</dbReference>
<dbReference type="Proteomes" id="UP001374584">
    <property type="component" value="Unassembled WGS sequence"/>
</dbReference>
<organism evidence="1 2">
    <name type="scientific">Phaseolus coccineus</name>
    <name type="common">Scarlet runner bean</name>
    <name type="synonym">Phaseolus multiflorus</name>
    <dbReference type="NCBI Taxonomy" id="3886"/>
    <lineage>
        <taxon>Eukaryota</taxon>
        <taxon>Viridiplantae</taxon>
        <taxon>Streptophyta</taxon>
        <taxon>Embryophyta</taxon>
        <taxon>Tracheophyta</taxon>
        <taxon>Spermatophyta</taxon>
        <taxon>Magnoliopsida</taxon>
        <taxon>eudicotyledons</taxon>
        <taxon>Gunneridae</taxon>
        <taxon>Pentapetalae</taxon>
        <taxon>rosids</taxon>
        <taxon>fabids</taxon>
        <taxon>Fabales</taxon>
        <taxon>Fabaceae</taxon>
        <taxon>Papilionoideae</taxon>
        <taxon>50 kb inversion clade</taxon>
        <taxon>NPAAA clade</taxon>
        <taxon>indigoferoid/millettioid clade</taxon>
        <taxon>Phaseoleae</taxon>
        <taxon>Phaseolus</taxon>
    </lineage>
</organism>
<evidence type="ECO:0000313" key="1">
    <source>
        <dbReference type="EMBL" id="KAK7353781.1"/>
    </source>
</evidence>
<protein>
    <submittedName>
        <fullName evidence="1">Uncharacterized protein</fullName>
    </submittedName>
</protein>
<evidence type="ECO:0000313" key="2">
    <source>
        <dbReference type="Proteomes" id="UP001374584"/>
    </source>
</evidence>
<sequence length="103" mass="11697">MALSDHQCRGREVEEISRLEHELSKATTSLKSSLEAVSAYESRVIRAEAELKLKNARCTEAMARRRPRGRRPSKRPTCCMEVHLPRVTFAELADLQASVMKTK</sequence>
<name>A0AAN9R028_PHACN</name>
<proteinExistence type="predicted"/>